<dbReference type="GO" id="GO:0042910">
    <property type="term" value="F:xenobiotic transmembrane transporter activity"/>
    <property type="evidence" value="ECO:0007669"/>
    <property type="project" value="InterPro"/>
</dbReference>
<feature type="transmembrane region" description="Helical" evidence="6">
    <location>
        <begin position="369"/>
        <end position="387"/>
    </location>
</feature>
<sequence>MKKHFSSFAGTSRSTTYHGVALPRDLTVQDYATTGKARVFSEKNYNHFKAEIFPKVRETFAVCFWFGLLGAVVYMMIIILFRSRIIYLVGGDENDFQYVSSYMFWTMIAGAIPTVGNVLCGHLVRSIGASKEAGIGMSMGGILNIILDPIFMFVILPEGMEVTGAAMATLISNTTAFVYFLIYIKRRDVRPAVVGKTSKATSVWGSAAGMKAVGTGTEAGATEQSQTNDPGIINLKLPEAGAIWPVLSPVLLIGFPAALQTTLAMVSNIFVNVLIRPYGSSAVAGMGVAKKINMIAFNTCMGMTMGVLPLLGYSFGAKYISRMRSIIRYTGTVVVLFGSFCTAVFVIAAPELIRFFINEAGSIEYGTEFLRIIGFAAPMAAFSYLAYTVFQSAGMEKSAFTLSIMRKGVLDIPGMFIFRVFMGAKGVCLATPVAEVLSVFIGLFLYMSFRRRITEMDVEARNDAPREMEEGSEKDLYISFSDPSNFYPSIVSILCPSEPDPSVSV</sequence>
<gene>
    <name evidence="7" type="ORF">SAMN05216508_10978</name>
</gene>
<name>A0A1I7GVU4_9FIRM</name>
<keyword evidence="8" id="KW-1185">Reference proteome</keyword>
<proteinExistence type="predicted"/>
<evidence type="ECO:0000256" key="1">
    <source>
        <dbReference type="ARBA" id="ARBA00004651"/>
    </source>
</evidence>
<evidence type="ECO:0000256" key="4">
    <source>
        <dbReference type="ARBA" id="ARBA00022989"/>
    </source>
</evidence>
<keyword evidence="4 6" id="KW-1133">Transmembrane helix</keyword>
<keyword evidence="3 6" id="KW-0812">Transmembrane</keyword>
<dbReference type="GO" id="GO:0015297">
    <property type="term" value="F:antiporter activity"/>
    <property type="evidence" value="ECO:0007669"/>
    <property type="project" value="InterPro"/>
</dbReference>
<feature type="transmembrane region" description="Helical" evidence="6">
    <location>
        <begin position="430"/>
        <end position="449"/>
    </location>
</feature>
<dbReference type="AlphaFoldDB" id="A0A1I7GVU4"/>
<organism evidence="7 8">
    <name type="scientific">Eubacterium pyruvativorans</name>
    <dbReference type="NCBI Taxonomy" id="155865"/>
    <lineage>
        <taxon>Bacteria</taxon>
        <taxon>Bacillati</taxon>
        <taxon>Bacillota</taxon>
        <taxon>Clostridia</taxon>
        <taxon>Eubacteriales</taxon>
        <taxon>Eubacteriaceae</taxon>
        <taxon>Eubacterium</taxon>
    </lineage>
</organism>
<feature type="transmembrane region" description="Helical" evidence="6">
    <location>
        <begin position="59"/>
        <end position="82"/>
    </location>
</feature>
<dbReference type="PANTHER" id="PTHR43823">
    <property type="entry name" value="SPORULATION PROTEIN YKVU"/>
    <property type="match status" value="1"/>
</dbReference>
<keyword evidence="2" id="KW-1003">Cell membrane</keyword>
<feature type="transmembrane region" description="Helical" evidence="6">
    <location>
        <begin position="102"/>
        <end position="124"/>
    </location>
</feature>
<accession>A0A1I7GVU4</accession>
<keyword evidence="5 6" id="KW-0472">Membrane</keyword>
<feature type="transmembrane region" description="Helical" evidence="6">
    <location>
        <begin position="136"/>
        <end position="156"/>
    </location>
</feature>
<reference evidence="7 8" key="1">
    <citation type="submission" date="2016-10" db="EMBL/GenBank/DDBJ databases">
        <authorList>
            <person name="de Groot N.N."/>
        </authorList>
    </citation>
    <scope>NUCLEOTIDE SEQUENCE [LARGE SCALE GENOMIC DNA]</scope>
    <source>
        <strain evidence="7 8">KHGC13</strain>
    </source>
</reference>
<dbReference type="Pfam" id="PF01554">
    <property type="entry name" value="MatE"/>
    <property type="match status" value="2"/>
</dbReference>
<dbReference type="InterPro" id="IPR002528">
    <property type="entry name" value="MATE_fam"/>
</dbReference>
<evidence type="ECO:0000256" key="6">
    <source>
        <dbReference type="SAM" id="Phobius"/>
    </source>
</evidence>
<dbReference type="PANTHER" id="PTHR43823:SF3">
    <property type="entry name" value="MULTIDRUG EXPORT PROTEIN MEPA"/>
    <property type="match status" value="1"/>
</dbReference>
<comment type="subcellular location">
    <subcellularLocation>
        <location evidence="1">Cell membrane</location>
        <topology evidence="1">Multi-pass membrane protein</topology>
    </subcellularLocation>
</comment>
<feature type="transmembrane region" description="Helical" evidence="6">
    <location>
        <begin position="162"/>
        <end position="182"/>
    </location>
</feature>
<feature type="transmembrane region" description="Helical" evidence="6">
    <location>
        <begin position="295"/>
        <end position="315"/>
    </location>
</feature>
<feature type="transmembrane region" description="Helical" evidence="6">
    <location>
        <begin position="327"/>
        <end position="349"/>
    </location>
</feature>
<dbReference type="GO" id="GO:0005886">
    <property type="term" value="C:plasma membrane"/>
    <property type="evidence" value="ECO:0007669"/>
    <property type="project" value="UniProtKB-SubCell"/>
</dbReference>
<dbReference type="EMBL" id="FPBT01000009">
    <property type="protein sequence ID" value="SFU52542.1"/>
    <property type="molecule type" value="Genomic_DNA"/>
</dbReference>
<evidence type="ECO:0000313" key="8">
    <source>
        <dbReference type="Proteomes" id="UP000198817"/>
    </source>
</evidence>
<evidence type="ECO:0000313" key="7">
    <source>
        <dbReference type="EMBL" id="SFU52542.1"/>
    </source>
</evidence>
<dbReference type="STRING" id="155865.SAMN05216515_11078"/>
<evidence type="ECO:0000256" key="2">
    <source>
        <dbReference type="ARBA" id="ARBA00022475"/>
    </source>
</evidence>
<protein>
    <submittedName>
        <fullName evidence="7">Na+-driven multidrug efflux pump</fullName>
    </submittedName>
</protein>
<dbReference type="Proteomes" id="UP000198817">
    <property type="component" value="Unassembled WGS sequence"/>
</dbReference>
<dbReference type="RefSeq" id="WP_090471037.1">
    <property type="nucleotide sequence ID" value="NZ_FOWF01000010.1"/>
</dbReference>
<evidence type="ECO:0000256" key="3">
    <source>
        <dbReference type="ARBA" id="ARBA00022692"/>
    </source>
</evidence>
<dbReference type="InterPro" id="IPR051327">
    <property type="entry name" value="MATE_MepA_subfamily"/>
</dbReference>
<evidence type="ECO:0000256" key="5">
    <source>
        <dbReference type="ARBA" id="ARBA00023136"/>
    </source>
</evidence>